<feature type="domain" description="HTH tetR-type" evidence="5">
    <location>
        <begin position="17"/>
        <end position="78"/>
    </location>
</feature>
<dbReference type="InterPro" id="IPR050109">
    <property type="entry name" value="HTH-type_TetR-like_transc_reg"/>
</dbReference>
<evidence type="ECO:0000259" key="5">
    <source>
        <dbReference type="PROSITE" id="PS50977"/>
    </source>
</evidence>
<accession>A0A7Y9Y164</accession>
<keyword evidence="1" id="KW-0805">Transcription regulation</keyword>
<dbReference type="PROSITE" id="PS50977">
    <property type="entry name" value="HTH_TETR_2"/>
    <property type="match status" value="1"/>
</dbReference>
<reference evidence="6 7" key="1">
    <citation type="submission" date="2020-07" db="EMBL/GenBank/DDBJ databases">
        <title>Genomic Encyclopedia of Type Strains, Phase IV (KMG-IV): sequencing the most valuable type-strain genomes for metagenomic binning, comparative biology and taxonomic classification.</title>
        <authorList>
            <person name="Goeker M."/>
        </authorList>
    </citation>
    <scope>NUCLEOTIDE SEQUENCE [LARGE SCALE GENOMIC DNA]</scope>
    <source>
        <strain evidence="6 7">DSM 29043</strain>
    </source>
</reference>
<keyword evidence="7" id="KW-1185">Reference proteome</keyword>
<evidence type="ECO:0000256" key="1">
    <source>
        <dbReference type="ARBA" id="ARBA00023015"/>
    </source>
</evidence>
<dbReference type="InterPro" id="IPR009057">
    <property type="entry name" value="Homeodomain-like_sf"/>
</dbReference>
<evidence type="ECO:0000256" key="4">
    <source>
        <dbReference type="PROSITE-ProRule" id="PRU00335"/>
    </source>
</evidence>
<dbReference type="Pfam" id="PF00440">
    <property type="entry name" value="TetR_N"/>
    <property type="match status" value="1"/>
</dbReference>
<dbReference type="Gene3D" id="1.10.357.10">
    <property type="entry name" value="Tetracycline Repressor, domain 2"/>
    <property type="match status" value="1"/>
</dbReference>
<evidence type="ECO:0000256" key="2">
    <source>
        <dbReference type="ARBA" id="ARBA00023125"/>
    </source>
</evidence>
<dbReference type="GO" id="GO:0000976">
    <property type="term" value="F:transcription cis-regulatory region binding"/>
    <property type="evidence" value="ECO:0007669"/>
    <property type="project" value="TreeGrafter"/>
</dbReference>
<dbReference type="PANTHER" id="PTHR30055">
    <property type="entry name" value="HTH-TYPE TRANSCRIPTIONAL REGULATOR RUTR"/>
    <property type="match status" value="1"/>
</dbReference>
<sequence length="226" mass="25192">MTPRISKQVTSPPSRAEITRERIMRAGEQLFARNGIESTSMRMVAAAAGQSNVAAVQYHFGSKEGLIAAIFEDRVEQMEEPRKAMLAGIGEVGDATLRQLLELVYVPYLDLVDEQGNHVYARVLLDYLSRYGRFMIPHPASDMDRSDLVINQVLTELERRMDDVGMTGERVPYSMLVMGILGVLNDHDLRRERGLKVRPVSDLLDEMIDFMARTLAVGAHDAGGSV</sequence>
<dbReference type="EMBL" id="JACBZF010000007">
    <property type="protein sequence ID" value="NYH96838.1"/>
    <property type="molecule type" value="Genomic_DNA"/>
</dbReference>
<feature type="DNA-binding region" description="H-T-H motif" evidence="4">
    <location>
        <begin position="41"/>
        <end position="60"/>
    </location>
</feature>
<keyword evidence="3" id="KW-0804">Transcription</keyword>
<dbReference type="SUPFAM" id="SSF46689">
    <property type="entry name" value="Homeodomain-like"/>
    <property type="match status" value="1"/>
</dbReference>
<dbReference type="Proteomes" id="UP000522081">
    <property type="component" value="Unassembled WGS sequence"/>
</dbReference>
<evidence type="ECO:0000313" key="6">
    <source>
        <dbReference type="EMBL" id="NYH96838.1"/>
    </source>
</evidence>
<evidence type="ECO:0000256" key="3">
    <source>
        <dbReference type="ARBA" id="ARBA00023163"/>
    </source>
</evidence>
<proteinExistence type="predicted"/>
<dbReference type="InterPro" id="IPR001647">
    <property type="entry name" value="HTH_TetR"/>
</dbReference>
<dbReference type="AlphaFoldDB" id="A0A7Y9Y164"/>
<protein>
    <submittedName>
        <fullName evidence="6">AcrR family transcriptional regulator</fullName>
    </submittedName>
</protein>
<name>A0A7Y9Y164_9SPHN</name>
<organism evidence="6 7">
    <name type="scientific">Novosphingobium marinum</name>
    <dbReference type="NCBI Taxonomy" id="1514948"/>
    <lineage>
        <taxon>Bacteria</taxon>
        <taxon>Pseudomonadati</taxon>
        <taxon>Pseudomonadota</taxon>
        <taxon>Alphaproteobacteria</taxon>
        <taxon>Sphingomonadales</taxon>
        <taxon>Sphingomonadaceae</taxon>
        <taxon>Novosphingobium</taxon>
    </lineage>
</organism>
<evidence type="ECO:0000313" key="7">
    <source>
        <dbReference type="Proteomes" id="UP000522081"/>
    </source>
</evidence>
<dbReference type="GO" id="GO:0003700">
    <property type="term" value="F:DNA-binding transcription factor activity"/>
    <property type="evidence" value="ECO:0007669"/>
    <property type="project" value="TreeGrafter"/>
</dbReference>
<comment type="caution">
    <text evidence="6">The sequence shown here is derived from an EMBL/GenBank/DDBJ whole genome shotgun (WGS) entry which is preliminary data.</text>
</comment>
<dbReference type="PANTHER" id="PTHR30055:SF234">
    <property type="entry name" value="HTH-TYPE TRANSCRIPTIONAL REGULATOR BETI"/>
    <property type="match status" value="1"/>
</dbReference>
<dbReference type="RefSeq" id="WP_179408641.1">
    <property type="nucleotide sequence ID" value="NZ_BMGF01000008.1"/>
</dbReference>
<keyword evidence="2 4" id="KW-0238">DNA-binding</keyword>
<gene>
    <name evidence="6" type="ORF">FHS75_003189</name>
</gene>